<keyword evidence="5" id="KW-0119">Carbohydrate metabolism</keyword>
<sequence length="767" mass="85377">MAKDSPTRIPRRGVTFVTGLSLGLVLLCSYVCYPGVSAQSFLEHPVRSSQVLYNGRDTSANHVGELLRQSRQLGRRDPPLPASTPVTDPDMNAPVVDATTENSPVVEPTFQQTAAMASPFREQSHTLAPTSLWGSIKRPYPTNAWWLNLVLGKGENPISPYPYVVTANNTGMGYSCPPVHDGAGFVHQSIASDWVLRSDSLSQRQLMSYDDLTVTYQWRTSDGQGTLDSTFAKGSPYLTVRVKNLPLSWDTQHSILEVDQSSSARTLVKLNNGQTWAFYSSQRLEFVQSAMENLRSTLSLRQPFTGVIRMVSMPTDQTQALLPALDRASSTYVTGGSTKMDFSAKDSFDLKYTYSTEGGRPEDLLMLALPHHKDLLANHQSVSVPGFRPIKGEMTGVTGSEWTLRYPINTISWFAPNPVSDQDRDELSRQVEADIRSSTEVGPKDPYFFGKGLARIARLALIADHVGRQDLIPSVVDTLKRLIDPWLKGTNSNPLVFDSTWGGLCSSVSMSDHGADFGNGVYNDHHFHYGYFVYAAATIAKYDSSWGQNNRGVLDLLVQDYASPSQNSGSFTRFRHMDFYDGHSWASGLTEFGDGRNQESTSEAVNSYYAVYLLGLALNDQELAQRGNGLLTMELVSAKRYWHMTSQTSVYPPEFSKQKVVGILWGTKADHATWFGANIEFIHGIQALPFVPVSRSLITKDWISETYGILEQAVTRTQDPMADGWREYMYMMQAVVNKDTARERLRGIQNHDDGNSRSNTLYWLSTL</sequence>
<evidence type="ECO:0000256" key="3">
    <source>
        <dbReference type="ARBA" id="ARBA00012780"/>
    </source>
</evidence>
<dbReference type="AlphaFoldDB" id="A0A9W8ASA7"/>
<keyword evidence="8" id="KW-0624">Polysaccharide degradation</keyword>
<evidence type="ECO:0000256" key="1">
    <source>
        <dbReference type="ARBA" id="ARBA00000382"/>
    </source>
</evidence>
<evidence type="ECO:0000256" key="2">
    <source>
        <dbReference type="ARBA" id="ARBA00010730"/>
    </source>
</evidence>
<proteinExistence type="inferred from homology"/>
<evidence type="ECO:0000256" key="5">
    <source>
        <dbReference type="ARBA" id="ARBA00023277"/>
    </source>
</evidence>
<dbReference type="InterPro" id="IPR005200">
    <property type="entry name" value="Endo-beta-glucanase"/>
</dbReference>
<dbReference type="Pfam" id="PF17652">
    <property type="entry name" value="Glyco_hydro81C"/>
    <property type="match status" value="1"/>
</dbReference>
<dbReference type="Pfam" id="PF03639">
    <property type="entry name" value="Glyco_hydro_81"/>
    <property type="match status" value="1"/>
</dbReference>
<accession>A0A9W8ASA7</accession>
<keyword evidence="7" id="KW-0961">Cell wall biogenesis/degradation</keyword>
<organism evidence="12 13">
    <name type="scientific">Dispira parvispora</name>
    <dbReference type="NCBI Taxonomy" id="1520584"/>
    <lineage>
        <taxon>Eukaryota</taxon>
        <taxon>Fungi</taxon>
        <taxon>Fungi incertae sedis</taxon>
        <taxon>Zoopagomycota</taxon>
        <taxon>Kickxellomycotina</taxon>
        <taxon>Dimargaritomycetes</taxon>
        <taxon>Dimargaritales</taxon>
        <taxon>Dimargaritaceae</taxon>
        <taxon>Dispira</taxon>
    </lineage>
</organism>
<comment type="caution">
    <text evidence="12">The sequence shown here is derived from an EMBL/GenBank/DDBJ whole genome shotgun (WGS) entry which is preliminary data.</text>
</comment>
<dbReference type="PANTHER" id="PTHR31983">
    <property type="entry name" value="ENDO-1,3(4)-BETA-GLUCANASE 1"/>
    <property type="match status" value="1"/>
</dbReference>
<gene>
    <name evidence="12" type="ORF">IWQ62_004451</name>
</gene>
<evidence type="ECO:0000256" key="7">
    <source>
        <dbReference type="ARBA" id="ARBA00023316"/>
    </source>
</evidence>
<reference evidence="12" key="1">
    <citation type="submission" date="2022-07" db="EMBL/GenBank/DDBJ databases">
        <title>Phylogenomic reconstructions and comparative analyses of Kickxellomycotina fungi.</title>
        <authorList>
            <person name="Reynolds N.K."/>
            <person name="Stajich J.E."/>
            <person name="Barry K."/>
            <person name="Grigoriev I.V."/>
            <person name="Crous P."/>
            <person name="Smith M.E."/>
        </authorList>
    </citation>
    <scope>NUCLEOTIDE SEQUENCE</scope>
    <source>
        <strain evidence="12">RSA 1196</strain>
    </source>
</reference>
<evidence type="ECO:0000313" key="12">
    <source>
        <dbReference type="EMBL" id="KAJ1959845.1"/>
    </source>
</evidence>
<dbReference type="GO" id="GO:0071555">
    <property type="term" value="P:cell wall organization"/>
    <property type="evidence" value="ECO:0007669"/>
    <property type="project" value="UniProtKB-KW"/>
</dbReference>
<dbReference type="Gene3D" id="2.70.98.30">
    <property type="entry name" value="Golgi alpha-mannosidase II, domain 4"/>
    <property type="match status" value="1"/>
</dbReference>
<evidence type="ECO:0000256" key="4">
    <source>
        <dbReference type="ARBA" id="ARBA00022801"/>
    </source>
</evidence>
<keyword evidence="13" id="KW-1185">Reference proteome</keyword>
<dbReference type="GO" id="GO:0000272">
    <property type="term" value="P:polysaccharide catabolic process"/>
    <property type="evidence" value="ECO:0007669"/>
    <property type="project" value="UniProtKB-KW"/>
</dbReference>
<feature type="region of interest" description="Disordered" evidence="9">
    <location>
        <begin position="69"/>
        <end position="92"/>
    </location>
</feature>
<dbReference type="GO" id="GO:0052861">
    <property type="term" value="F:endo-1,3(4)-beta-glucanase activity"/>
    <property type="evidence" value="ECO:0007669"/>
    <property type="project" value="InterPro"/>
</dbReference>
<evidence type="ECO:0000256" key="9">
    <source>
        <dbReference type="SAM" id="MobiDB-lite"/>
    </source>
</evidence>
<dbReference type="PROSITE" id="PS52008">
    <property type="entry name" value="GH81"/>
    <property type="match status" value="1"/>
</dbReference>
<dbReference type="Gene3D" id="1.20.5.420">
    <property type="entry name" value="Immunoglobulin FC, subunit C"/>
    <property type="match status" value="1"/>
</dbReference>
<dbReference type="GO" id="GO:0042973">
    <property type="term" value="F:glucan endo-1,3-beta-D-glucosidase activity"/>
    <property type="evidence" value="ECO:0007669"/>
    <property type="project" value="UniProtKB-EC"/>
</dbReference>
<name>A0A9W8ASA7_9FUNG</name>
<evidence type="ECO:0000313" key="13">
    <source>
        <dbReference type="Proteomes" id="UP001150925"/>
    </source>
</evidence>
<comment type="similarity">
    <text evidence="2">Belongs to the glycosyl hydrolase 81 family.</text>
</comment>
<dbReference type="OrthoDB" id="4473401at2759"/>
<evidence type="ECO:0000256" key="8">
    <source>
        <dbReference type="ARBA" id="ARBA00023326"/>
    </source>
</evidence>
<feature type="domain" description="Glycosyl hydrolase family 81 N-terminal" evidence="10">
    <location>
        <begin position="136"/>
        <end position="414"/>
    </location>
</feature>
<keyword evidence="4" id="KW-0378">Hydrolase</keyword>
<dbReference type="InterPro" id="IPR040720">
    <property type="entry name" value="GH81_C"/>
</dbReference>
<evidence type="ECO:0000259" key="11">
    <source>
        <dbReference type="Pfam" id="PF17652"/>
    </source>
</evidence>
<comment type="catalytic activity">
    <reaction evidence="1">
        <text>Hydrolysis of (1-&gt;3)-beta-D-glucosidic linkages in (1-&gt;3)-beta-D-glucans.</text>
        <dbReference type="EC" id="3.2.1.39"/>
    </reaction>
</comment>
<protein>
    <recommendedName>
        <fullName evidence="3">glucan endo-1,3-beta-D-glucosidase</fullName>
        <ecNumber evidence="3">3.2.1.39</ecNumber>
    </recommendedName>
</protein>
<dbReference type="EC" id="3.2.1.39" evidence="3"/>
<evidence type="ECO:0000259" key="10">
    <source>
        <dbReference type="Pfam" id="PF03639"/>
    </source>
</evidence>
<dbReference type="PANTHER" id="PTHR31983:SF0">
    <property type="entry name" value="GLUCAN ENDO-1,3-BETA-D-GLUCOSIDASE 2"/>
    <property type="match status" value="1"/>
</dbReference>
<dbReference type="Proteomes" id="UP001150925">
    <property type="component" value="Unassembled WGS sequence"/>
</dbReference>
<dbReference type="EMBL" id="JANBPY010001484">
    <property type="protein sequence ID" value="KAJ1959845.1"/>
    <property type="molecule type" value="Genomic_DNA"/>
</dbReference>
<dbReference type="InterPro" id="IPR040451">
    <property type="entry name" value="GH81_N"/>
</dbReference>
<evidence type="ECO:0000256" key="6">
    <source>
        <dbReference type="ARBA" id="ARBA00023295"/>
    </source>
</evidence>
<feature type="domain" description="Glycosyl hydrolase family 81 C-terminal" evidence="11">
    <location>
        <begin position="427"/>
        <end position="758"/>
    </location>
</feature>
<keyword evidence="6" id="KW-0326">Glycosidase</keyword>